<organism evidence="9 10">
    <name type="scientific">Pelagicoccus mobilis</name>
    <dbReference type="NCBI Taxonomy" id="415221"/>
    <lineage>
        <taxon>Bacteria</taxon>
        <taxon>Pseudomonadati</taxon>
        <taxon>Verrucomicrobiota</taxon>
        <taxon>Opitutia</taxon>
        <taxon>Puniceicoccales</taxon>
        <taxon>Pelagicoccaceae</taxon>
        <taxon>Pelagicoccus</taxon>
    </lineage>
</organism>
<dbReference type="Gene3D" id="3.40.720.10">
    <property type="entry name" value="Alkaline Phosphatase, subunit A"/>
    <property type="match status" value="1"/>
</dbReference>
<dbReference type="InterPro" id="IPR017850">
    <property type="entry name" value="Alkaline_phosphatase_core_sf"/>
</dbReference>
<keyword evidence="3" id="KW-0479">Metal-binding</keyword>
<evidence type="ECO:0000313" key="10">
    <source>
        <dbReference type="Proteomes" id="UP000617628"/>
    </source>
</evidence>
<dbReference type="PANTHER" id="PTHR45953:SF1">
    <property type="entry name" value="IDURONATE 2-SULFATASE"/>
    <property type="match status" value="1"/>
</dbReference>
<evidence type="ECO:0000313" key="9">
    <source>
        <dbReference type="EMBL" id="MBK1879814.1"/>
    </source>
</evidence>
<dbReference type="InterPro" id="IPR035874">
    <property type="entry name" value="IDS"/>
</dbReference>
<keyword evidence="6" id="KW-0106">Calcium</keyword>
<dbReference type="AlphaFoldDB" id="A0A934VTS7"/>
<comment type="similarity">
    <text evidence="2">Belongs to the sulfatase family.</text>
</comment>
<dbReference type="EMBL" id="JAENIL010000059">
    <property type="protein sequence ID" value="MBK1879814.1"/>
    <property type="molecule type" value="Genomic_DNA"/>
</dbReference>
<name>A0A934VTS7_9BACT</name>
<keyword evidence="5" id="KW-0378">Hydrolase</keyword>
<dbReference type="Proteomes" id="UP000617628">
    <property type="component" value="Unassembled WGS sequence"/>
</dbReference>
<evidence type="ECO:0000256" key="1">
    <source>
        <dbReference type="ARBA" id="ARBA00001913"/>
    </source>
</evidence>
<reference evidence="9" key="1">
    <citation type="submission" date="2021-01" db="EMBL/GenBank/DDBJ databases">
        <title>Modified the classification status of verrucomicrobia.</title>
        <authorList>
            <person name="Feng X."/>
        </authorList>
    </citation>
    <scope>NUCLEOTIDE SEQUENCE</scope>
    <source>
        <strain evidence="9">KCTC 13126</strain>
    </source>
</reference>
<evidence type="ECO:0000256" key="4">
    <source>
        <dbReference type="ARBA" id="ARBA00022729"/>
    </source>
</evidence>
<evidence type="ECO:0000256" key="5">
    <source>
        <dbReference type="ARBA" id="ARBA00022801"/>
    </source>
</evidence>
<comment type="caution">
    <text evidence="9">The sequence shown here is derived from an EMBL/GenBank/DDBJ whole genome shotgun (WGS) entry which is preliminary data.</text>
</comment>
<dbReference type="InterPro" id="IPR000917">
    <property type="entry name" value="Sulfatase_N"/>
</dbReference>
<dbReference type="GO" id="GO:0004423">
    <property type="term" value="F:iduronate-2-sulfatase activity"/>
    <property type="evidence" value="ECO:0007669"/>
    <property type="project" value="InterPro"/>
</dbReference>
<accession>A0A934VTS7</accession>
<feature type="domain" description="Sulfatase N-terminal" evidence="8">
    <location>
        <begin position="32"/>
        <end position="394"/>
    </location>
</feature>
<protein>
    <submittedName>
        <fullName evidence="9">Sulfatase</fullName>
    </submittedName>
</protein>
<evidence type="ECO:0000256" key="7">
    <source>
        <dbReference type="SAM" id="SignalP"/>
    </source>
</evidence>
<evidence type="ECO:0000256" key="3">
    <source>
        <dbReference type="ARBA" id="ARBA00022723"/>
    </source>
</evidence>
<evidence type="ECO:0000256" key="2">
    <source>
        <dbReference type="ARBA" id="ARBA00008779"/>
    </source>
</evidence>
<evidence type="ECO:0000256" key="6">
    <source>
        <dbReference type="ARBA" id="ARBA00022837"/>
    </source>
</evidence>
<dbReference type="RefSeq" id="WP_200358051.1">
    <property type="nucleotide sequence ID" value="NZ_JAENIL010000059.1"/>
</dbReference>
<keyword evidence="4 7" id="KW-0732">Signal</keyword>
<sequence length="483" mass="54304">MLLKLPLLSLSLSLALVGLTASPQAAAKESKKNVLLICIDDLRPELKSFGVDYIHSPNIDRLADSGRAFHHHYVNAPTCGASRYTMLTGRYGPNGNQALFQRAQKLEQDENAVTPSMPEWFRKNGYTTVSVGKVSHHPGGWGGEDWYDNNTLEMPGAWDRQIMPTGQWKHPRGAMHGLAHGEIKPIGSFSEHKLEALQSSEGDDTIYHDGLIADEGTEQLKDLAASDKPFFLAIGLIKPHLPFGSPKKYMAPYEGRELPPIDHPEKPDWRTTWHGSGEFFKQYLHHGKDPREDTEYADEVRRHYAACVTYADKHVGDILDTLKETGRDKDTIVVLWGDHGWHLGEHAIFGKHCLFEEALRSPLIISDPDMKKAGKKTDAIVETVDIFPTLCELTELDHPEFTHGRSLVSQIKKPNAKGHIAFAYQGNTQTVRNASYRMTLHKDGYVELYNHSSPEKETKNIAEQNPQIVEELKSLIIEKQSKR</sequence>
<dbReference type="CDD" id="cd16030">
    <property type="entry name" value="iduronate-2-sulfatase"/>
    <property type="match status" value="1"/>
</dbReference>
<dbReference type="SUPFAM" id="SSF53649">
    <property type="entry name" value="Alkaline phosphatase-like"/>
    <property type="match status" value="1"/>
</dbReference>
<dbReference type="GO" id="GO:0005737">
    <property type="term" value="C:cytoplasm"/>
    <property type="evidence" value="ECO:0007669"/>
    <property type="project" value="TreeGrafter"/>
</dbReference>
<gene>
    <name evidence="9" type="ORF">JIN87_23220</name>
</gene>
<dbReference type="Pfam" id="PF00884">
    <property type="entry name" value="Sulfatase"/>
    <property type="match status" value="1"/>
</dbReference>
<comment type="cofactor">
    <cofactor evidence="1">
        <name>Ca(2+)</name>
        <dbReference type="ChEBI" id="CHEBI:29108"/>
    </cofactor>
</comment>
<dbReference type="GO" id="GO:0046872">
    <property type="term" value="F:metal ion binding"/>
    <property type="evidence" value="ECO:0007669"/>
    <property type="project" value="UniProtKB-KW"/>
</dbReference>
<keyword evidence="10" id="KW-1185">Reference proteome</keyword>
<dbReference type="PANTHER" id="PTHR45953">
    <property type="entry name" value="IDURONATE 2-SULFATASE"/>
    <property type="match status" value="1"/>
</dbReference>
<feature type="chain" id="PRO_5037596542" evidence="7">
    <location>
        <begin position="28"/>
        <end position="483"/>
    </location>
</feature>
<proteinExistence type="inferred from homology"/>
<feature type="signal peptide" evidence="7">
    <location>
        <begin position="1"/>
        <end position="27"/>
    </location>
</feature>
<evidence type="ECO:0000259" key="8">
    <source>
        <dbReference type="Pfam" id="PF00884"/>
    </source>
</evidence>